<feature type="non-terminal residue" evidence="2">
    <location>
        <position position="1"/>
    </location>
</feature>
<dbReference type="Proteomes" id="UP001432027">
    <property type="component" value="Unassembled WGS sequence"/>
</dbReference>
<feature type="compositionally biased region" description="Basic and acidic residues" evidence="1">
    <location>
        <begin position="15"/>
        <end position="46"/>
    </location>
</feature>
<evidence type="ECO:0000256" key="1">
    <source>
        <dbReference type="SAM" id="MobiDB-lite"/>
    </source>
</evidence>
<feature type="region of interest" description="Disordered" evidence="1">
    <location>
        <begin position="1"/>
        <end position="47"/>
    </location>
</feature>
<sequence>NQEAASITPSSKNRKKDDKKKSQASAKEESKKRDLKYQGSVKKEASDEAINLRKILKAEREEMPEIRKRELTTNFMPVHFPAGRIYRPGVLVSTIPVTPTEPMIDEMRERRLRTTNNRSRGRKERKYTGVTKASKSTTNSR</sequence>
<accession>A0AAV5TAC1</accession>
<reference evidence="2" key="1">
    <citation type="submission" date="2023-10" db="EMBL/GenBank/DDBJ databases">
        <title>Genome assembly of Pristionchus species.</title>
        <authorList>
            <person name="Yoshida K."/>
            <person name="Sommer R.J."/>
        </authorList>
    </citation>
    <scope>NUCLEOTIDE SEQUENCE</scope>
    <source>
        <strain evidence="2">RS0144</strain>
    </source>
</reference>
<comment type="caution">
    <text evidence="2">The sequence shown here is derived from an EMBL/GenBank/DDBJ whole genome shotgun (WGS) entry which is preliminary data.</text>
</comment>
<organism evidence="2 3">
    <name type="scientific">Pristionchus entomophagus</name>
    <dbReference type="NCBI Taxonomy" id="358040"/>
    <lineage>
        <taxon>Eukaryota</taxon>
        <taxon>Metazoa</taxon>
        <taxon>Ecdysozoa</taxon>
        <taxon>Nematoda</taxon>
        <taxon>Chromadorea</taxon>
        <taxon>Rhabditida</taxon>
        <taxon>Rhabditina</taxon>
        <taxon>Diplogasteromorpha</taxon>
        <taxon>Diplogasteroidea</taxon>
        <taxon>Neodiplogasteridae</taxon>
        <taxon>Pristionchus</taxon>
    </lineage>
</organism>
<gene>
    <name evidence="2" type="ORF">PENTCL1PPCAC_13218</name>
</gene>
<feature type="non-terminal residue" evidence="2">
    <location>
        <position position="141"/>
    </location>
</feature>
<name>A0AAV5TAC1_9BILA</name>
<dbReference type="EMBL" id="BTSX01000003">
    <property type="protein sequence ID" value="GMS91043.1"/>
    <property type="molecule type" value="Genomic_DNA"/>
</dbReference>
<evidence type="ECO:0000313" key="3">
    <source>
        <dbReference type="Proteomes" id="UP001432027"/>
    </source>
</evidence>
<dbReference type="AlphaFoldDB" id="A0AAV5TAC1"/>
<feature type="compositionally biased region" description="Polar residues" evidence="1">
    <location>
        <begin position="131"/>
        <end position="141"/>
    </location>
</feature>
<evidence type="ECO:0000313" key="2">
    <source>
        <dbReference type="EMBL" id="GMS91043.1"/>
    </source>
</evidence>
<proteinExistence type="predicted"/>
<feature type="region of interest" description="Disordered" evidence="1">
    <location>
        <begin position="110"/>
        <end position="141"/>
    </location>
</feature>
<protein>
    <submittedName>
        <fullName evidence="2">Uncharacterized protein</fullName>
    </submittedName>
</protein>
<keyword evidence="3" id="KW-1185">Reference proteome</keyword>